<protein>
    <submittedName>
        <fullName evidence="1">Adenylate kinase</fullName>
    </submittedName>
</protein>
<keyword evidence="1" id="KW-0418">Kinase</keyword>
<evidence type="ECO:0000313" key="1">
    <source>
        <dbReference type="EMBL" id="MBE9065377.1"/>
    </source>
</evidence>
<keyword evidence="1" id="KW-0808">Transferase</keyword>
<accession>A0A928WXX9</accession>
<dbReference type="AlphaFoldDB" id="A0A928WXX9"/>
<evidence type="ECO:0000313" key="2">
    <source>
        <dbReference type="Proteomes" id="UP000615026"/>
    </source>
</evidence>
<comment type="caution">
    <text evidence="1">The sequence shown here is derived from an EMBL/GenBank/DDBJ whole genome shotgun (WGS) entry which is preliminary data.</text>
</comment>
<name>A0A928WXX9_LEPEC</name>
<organism evidence="1 2">
    <name type="scientific">Leptolyngbya cf. ectocarpi LEGE 11479</name>
    <dbReference type="NCBI Taxonomy" id="1828722"/>
    <lineage>
        <taxon>Bacteria</taxon>
        <taxon>Bacillati</taxon>
        <taxon>Cyanobacteriota</taxon>
        <taxon>Cyanophyceae</taxon>
        <taxon>Leptolyngbyales</taxon>
        <taxon>Leptolyngbyaceae</taxon>
        <taxon>Leptolyngbya group</taxon>
        <taxon>Leptolyngbya</taxon>
    </lineage>
</organism>
<dbReference type="Proteomes" id="UP000615026">
    <property type="component" value="Unassembled WGS sequence"/>
</dbReference>
<dbReference type="EMBL" id="JADEXP010000006">
    <property type="protein sequence ID" value="MBE9065377.1"/>
    <property type="molecule type" value="Genomic_DNA"/>
</dbReference>
<gene>
    <name evidence="1" type="ORF">IQ260_01785</name>
</gene>
<reference evidence="1" key="1">
    <citation type="submission" date="2020-10" db="EMBL/GenBank/DDBJ databases">
        <authorList>
            <person name="Castelo-Branco R."/>
            <person name="Eusebio N."/>
            <person name="Adriana R."/>
            <person name="Vieira A."/>
            <person name="Brugerolle De Fraissinette N."/>
            <person name="Rezende De Castro R."/>
            <person name="Schneider M.P."/>
            <person name="Vasconcelos V."/>
            <person name="Leao P.N."/>
        </authorList>
    </citation>
    <scope>NUCLEOTIDE SEQUENCE</scope>
    <source>
        <strain evidence="1">LEGE 11479</strain>
    </source>
</reference>
<keyword evidence="2" id="KW-1185">Reference proteome</keyword>
<proteinExistence type="predicted"/>
<sequence length="136" mass="16073">MSKVLPLFYYAAHDELLRQDNWVIDGFGSLDTVWERLYTADTLVYLDLPVVRHDWWVTKRFLKGATLAGWPDNSPLIKGTLNSCNTVWLCHTKLTPKYREYVEQARGTKRVYHLRSLQEVNHFLRMITSEFKDKQP</sequence>
<dbReference type="GO" id="GO:0016301">
    <property type="term" value="F:kinase activity"/>
    <property type="evidence" value="ECO:0007669"/>
    <property type="project" value="UniProtKB-KW"/>
</dbReference>
<dbReference type="RefSeq" id="WP_193990291.1">
    <property type="nucleotide sequence ID" value="NZ_JADEXP010000006.1"/>
</dbReference>